<dbReference type="KEGG" id="sroi:IAG44_27790"/>
<evidence type="ECO:0000313" key="2">
    <source>
        <dbReference type="Proteomes" id="UP000516052"/>
    </source>
</evidence>
<proteinExistence type="predicted"/>
<keyword evidence="2" id="KW-1185">Reference proteome</keyword>
<sequence length="488" mass="54306">MAYKLADLGNLFRNQLYAILTGGDGSVPPAKNSFITWCMPGLPYEPADFRFAAEGIASGRDVAEQRLLLQQAYNFASLIDYIPDVTSAYSTERQEGVWRNASGARLSEIYGQILKFSLVIDDQLTDEQKKRLERMRGLLRVSKTVKDIITEEEKQVTEDSPMQKAYKAGMQAYTQAAMAYNAKRTAAQTATGEAGMQAVADWSNNAELYRMQVAAAMDDWTTSGYKNEVEQIHAYIDQTTEKSMLLWKRNLESFYDMGTLTGASGPGQRFFYTTVVPGDFATASGWPEYSVYHSQVDSHQHSENTSWSAGGGFGFGFWSANAGVSSQSAEYDSNYAVDDFSMTFKLAQVQIVRPWFYPEFLENRGWDLRKGHGWNYDQMPSDGGTPPQGRFIGYPLQAIFVKDVTIRSASFASALHTYDSSFSASASVGFGPFRARGSYSHQESDRRYHFENDGTTIRIPGMQIIGFVNHLLGKTPNLLDGIDPGSLV</sequence>
<dbReference type="AlphaFoldDB" id="A0A7H0IJ93"/>
<organism evidence="1 2">
    <name type="scientific">Streptomyces roseirectus</name>
    <dbReference type="NCBI Taxonomy" id="2768066"/>
    <lineage>
        <taxon>Bacteria</taxon>
        <taxon>Bacillati</taxon>
        <taxon>Actinomycetota</taxon>
        <taxon>Actinomycetes</taxon>
        <taxon>Kitasatosporales</taxon>
        <taxon>Streptomycetaceae</taxon>
        <taxon>Streptomyces</taxon>
    </lineage>
</organism>
<protein>
    <submittedName>
        <fullName evidence="1">Uncharacterized protein</fullName>
    </submittedName>
</protein>
<accession>A0A7H0IJ93</accession>
<evidence type="ECO:0000313" key="1">
    <source>
        <dbReference type="EMBL" id="QNP72859.1"/>
    </source>
</evidence>
<dbReference type="RefSeq" id="WP_187749806.1">
    <property type="nucleotide sequence ID" value="NZ_CP060828.1"/>
</dbReference>
<gene>
    <name evidence="1" type="ORF">IAG44_27790</name>
</gene>
<dbReference type="EMBL" id="CP060828">
    <property type="protein sequence ID" value="QNP72859.1"/>
    <property type="molecule type" value="Genomic_DNA"/>
</dbReference>
<dbReference type="Proteomes" id="UP000516052">
    <property type="component" value="Chromosome"/>
</dbReference>
<name>A0A7H0IJ93_9ACTN</name>
<reference evidence="1 2" key="1">
    <citation type="submission" date="2020-08" db="EMBL/GenBank/DDBJ databases">
        <title>A novel species.</title>
        <authorList>
            <person name="Gao J."/>
        </authorList>
    </citation>
    <scope>NUCLEOTIDE SEQUENCE [LARGE SCALE GENOMIC DNA]</scope>
    <source>
        <strain evidence="1 2">CRXT-G-22</strain>
    </source>
</reference>